<protein>
    <recommendedName>
        <fullName evidence="2">Chitin-binding type-2 domain-containing protein</fullName>
    </recommendedName>
</protein>
<evidence type="ECO:0000313" key="3">
    <source>
        <dbReference type="EMBL" id="KAB7496468.1"/>
    </source>
</evidence>
<sequence>MLKNISTFVATSLLIQLIIFSDFTSSTVYTCNPKKDCENQYEGRKVRDPEDCHSYYICLTDSQGNIYPSDNPVRCNEGYYFSGSSCYTGSCVNQCINLCQAECTSYNYEKVADFKDCSSFYLCSPGRIRTHHRCPSTTPYFDGSDCSKDKYDCCTCCDECTSYCDDTYIEVADPYDCRSYYLCLTTGFPLAENRYTCNEGEYFDASLGRCEVESEWNRCKPACKEK</sequence>
<dbReference type="SMART" id="SM00494">
    <property type="entry name" value="ChtBD2"/>
    <property type="match status" value="3"/>
</dbReference>
<keyword evidence="4" id="KW-1185">Reference proteome</keyword>
<feature type="domain" description="Chitin-binding type-2" evidence="2">
    <location>
        <begin position="161"/>
        <end position="221"/>
    </location>
</feature>
<dbReference type="GO" id="GO:0008061">
    <property type="term" value="F:chitin binding"/>
    <property type="evidence" value="ECO:0007669"/>
    <property type="project" value="InterPro"/>
</dbReference>
<accession>A0A5N5SRL9</accession>
<comment type="caution">
    <text evidence="3">The sequence shown here is derived from an EMBL/GenBank/DDBJ whole genome shotgun (WGS) entry which is preliminary data.</text>
</comment>
<feature type="domain" description="Chitin-binding type-2" evidence="2">
    <location>
        <begin position="34"/>
        <end position="97"/>
    </location>
</feature>
<feature type="chain" id="PRO_5024292947" description="Chitin-binding type-2 domain-containing protein" evidence="1">
    <location>
        <begin position="27"/>
        <end position="226"/>
    </location>
</feature>
<evidence type="ECO:0000313" key="4">
    <source>
        <dbReference type="Proteomes" id="UP000326759"/>
    </source>
</evidence>
<dbReference type="InterPro" id="IPR036508">
    <property type="entry name" value="Chitin-bd_dom_sf"/>
</dbReference>
<dbReference type="Pfam" id="PF01607">
    <property type="entry name" value="CBM_14"/>
    <property type="match status" value="1"/>
</dbReference>
<feature type="signal peptide" evidence="1">
    <location>
        <begin position="1"/>
        <end position="26"/>
    </location>
</feature>
<dbReference type="Proteomes" id="UP000326759">
    <property type="component" value="Unassembled WGS sequence"/>
</dbReference>
<dbReference type="OrthoDB" id="6020543at2759"/>
<proteinExistence type="predicted"/>
<dbReference type="EMBL" id="SEYY01021338">
    <property type="protein sequence ID" value="KAB7496468.1"/>
    <property type="molecule type" value="Genomic_DNA"/>
</dbReference>
<name>A0A5N5SRL9_9CRUS</name>
<dbReference type="PROSITE" id="PS50940">
    <property type="entry name" value="CHIT_BIND_II"/>
    <property type="match status" value="2"/>
</dbReference>
<evidence type="ECO:0000259" key="2">
    <source>
        <dbReference type="PROSITE" id="PS50940"/>
    </source>
</evidence>
<reference evidence="3 4" key="1">
    <citation type="journal article" date="2019" name="PLoS Biol.">
        <title>Sex chromosomes control vertical transmission of feminizing Wolbachia symbionts in an isopod.</title>
        <authorList>
            <person name="Becking T."/>
            <person name="Chebbi M.A."/>
            <person name="Giraud I."/>
            <person name="Moumen B."/>
            <person name="Laverre T."/>
            <person name="Caubet Y."/>
            <person name="Peccoud J."/>
            <person name="Gilbert C."/>
            <person name="Cordaux R."/>
        </authorList>
    </citation>
    <scope>NUCLEOTIDE SEQUENCE [LARGE SCALE GENOMIC DNA]</scope>
    <source>
        <strain evidence="3">ANa2</strain>
        <tissue evidence="3">Whole body excluding digestive tract and cuticle</tissue>
    </source>
</reference>
<dbReference type="SUPFAM" id="SSF57625">
    <property type="entry name" value="Invertebrate chitin-binding proteins"/>
    <property type="match status" value="1"/>
</dbReference>
<evidence type="ECO:0000256" key="1">
    <source>
        <dbReference type="SAM" id="SignalP"/>
    </source>
</evidence>
<dbReference type="AlphaFoldDB" id="A0A5N5SRL9"/>
<organism evidence="3 4">
    <name type="scientific">Armadillidium nasatum</name>
    <dbReference type="NCBI Taxonomy" id="96803"/>
    <lineage>
        <taxon>Eukaryota</taxon>
        <taxon>Metazoa</taxon>
        <taxon>Ecdysozoa</taxon>
        <taxon>Arthropoda</taxon>
        <taxon>Crustacea</taxon>
        <taxon>Multicrustacea</taxon>
        <taxon>Malacostraca</taxon>
        <taxon>Eumalacostraca</taxon>
        <taxon>Peracarida</taxon>
        <taxon>Isopoda</taxon>
        <taxon>Oniscidea</taxon>
        <taxon>Crinocheta</taxon>
        <taxon>Armadillidiidae</taxon>
        <taxon>Armadillidium</taxon>
    </lineage>
</organism>
<dbReference type="GO" id="GO:0005576">
    <property type="term" value="C:extracellular region"/>
    <property type="evidence" value="ECO:0007669"/>
    <property type="project" value="InterPro"/>
</dbReference>
<dbReference type="InterPro" id="IPR002557">
    <property type="entry name" value="Chitin-bd_dom"/>
</dbReference>
<gene>
    <name evidence="3" type="ORF">Anas_06631</name>
</gene>
<keyword evidence="1" id="KW-0732">Signal</keyword>